<dbReference type="InterPro" id="IPR011890">
    <property type="entry name" value="SMC_prok"/>
</dbReference>
<comment type="domain">
    <text evidence="6">Contains large globular domains required for ATP hydrolysis at each terminus and a third globular domain forming a flexible hinge near the middle of the molecule. These domains are separated by coiled-coil structures.</text>
</comment>
<feature type="coiled-coil region" evidence="6">
    <location>
        <begin position="349"/>
        <end position="444"/>
    </location>
</feature>
<feature type="coiled-coil region" evidence="6">
    <location>
        <begin position="660"/>
        <end position="771"/>
    </location>
</feature>
<keyword evidence="10" id="KW-1185">Reference proteome</keyword>
<feature type="coiled-coil region" evidence="6">
    <location>
        <begin position="184"/>
        <end position="225"/>
    </location>
</feature>
<dbReference type="GO" id="GO:0016887">
    <property type="term" value="F:ATP hydrolysis activity"/>
    <property type="evidence" value="ECO:0007669"/>
    <property type="project" value="InterPro"/>
</dbReference>
<dbReference type="InterPro" id="IPR024704">
    <property type="entry name" value="SMC"/>
</dbReference>
<dbReference type="HAMAP" id="MF_01894">
    <property type="entry name" value="Smc_prok"/>
    <property type="match status" value="1"/>
</dbReference>
<dbReference type="EMBL" id="CP016397">
    <property type="protein sequence ID" value="ASQ44935.1"/>
    <property type="molecule type" value="Genomic_DNA"/>
</dbReference>
<protein>
    <recommendedName>
        <fullName evidence="6">Chromosome partition protein Smc</fullName>
    </recommendedName>
</protein>
<gene>
    <name evidence="9" type="primary">smc_2</name>
    <name evidence="6" type="synonym">smc</name>
    <name evidence="9" type="ORF">clem_01860</name>
</gene>
<evidence type="ECO:0000259" key="7">
    <source>
        <dbReference type="Pfam" id="PF02463"/>
    </source>
</evidence>
<evidence type="ECO:0000256" key="1">
    <source>
        <dbReference type="ARBA" id="ARBA00022490"/>
    </source>
</evidence>
<feature type="domain" description="SMC hinge" evidence="8">
    <location>
        <begin position="522"/>
        <end position="614"/>
    </location>
</feature>
<dbReference type="KEGG" id="lcd:clem_01860"/>
<keyword evidence="3 6" id="KW-0067">ATP-binding</keyword>
<keyword evidence="5 6" id="KW-0238">DNA-binding</keyword>
<dbReference type="Gene3D" id="3.40.50.300">
    <property type="entry name" value="P-loop containing nucleotide triphosphate hydrolases"/>
    <property type="match status" value="2"/>
</dbReference>
<dbReference type="PANTHER" id="PTHR43977">
    <property type="entry name" value="STRUCTURAL MAINTENANCE OF CHROMOSOMES PROTEIN 3"/>
    <property type="match status" value="1"/>
</dbReference>
<dbReference type="InterPro" id="IPR027417">
    <property type="entry name" value="P-loop_NTPase"/>
</dbReference>
<dbReference type="NCBIfam" id="TIGR02168">
    <property type="entry name" value="SMC_prok_B"/>
    <property type="match status" value="1"/>
</dbReference>
<dbReference type="PIRSF" id="PIRSF005719">
    <property type="entry name" value="SMC"/>
    <property type="match status" value="1"/>
</dbReference>
<dbReference type="CDD" id="cd03278">
    <property type="entry name" value="ABC_SMC_barmotin"/>
    <property type="match status" value="2"/>
</dbReference>
<accession>A0A222NZF2</accession>
<dbReference type="Pfam" id="PF06470">
    <property type="entry name" value="SMC_hinge"/>
    <property type="match status" value="1"/>
</dbReference>
<dbReference type="GO" id="GO:0006260">
    <property type="term" value="P:DNA replication"/>
    <property type="evidence" value="ECO:0007669"/>
    <property type="project" value="UniProtKB-UniRule"/>
</dbReference>
<feature type="coiled-coil region" evidence="6">
    <location>
        <begin position="974"/>
        <end position="1011"/>
    </location>
</feature>
<reference evidence="10" key="1">
    <citation type="submission" date="2016-07" db="EMBL/GenBank/DDBJ databases">
        <authorList>
            <person name="Florea S."/>
            <person name="Webb J.S."/>
            <person name="Jaromczyk J."/>
            <person name="Schardl C.L."/>
        </authorList>
    </citation>
    <scope>NUCLEOTIDE SEQUENCE [LARGE SCALE GENOMIC DNA]</scope>
    <source>
        <strain evidence="10">CDC-D5610</strain>
    </source>
</reference>
<dbReference type="SUPFAM" id="SSF52540">
    <property type="entry name" value="P-loop containing nucleoside triphosphate hydrolases"/>
    <property type="match status" value="1"/>
</dbReference>
<keyword evidence="2 6" id="KW-0547">Nucleotide-binding</keyword>
<dbReference type="GO" id="GO:0007062">
    <property type="term" value="P:sister chromatid cohesion"/>
    <property type="evidence" value="ECO:0007669"/>
    <property type="project" value="InterPro"/>
</dbReference>
<name>A0A222NZF2_9GAMM</name>
<evidence type="ECO:0000256" key="5">
    <source>
        <dbReference type="ARBA" id="ARBA00023125"/>
    </source>
</evidence>
<evidence type="ECO:0000256" key="6">
    <source>
        <dbReference type="HAMAP-Rule" id="MF_01894"/>
    </source>
</evidence>
<dbReference type="GO" id="GO:0007059">
    <property type="term" value="P:chromosome segregation"/>
    <property type="evidence" value="ECO:0007669"/>
    <property type="project" value="UniProtKB-UniRule"/>
</dbReference>
<dbReference type="OrthoDB" id="9808768at2"/>
<comment type="subunit">
    <text evidence="6">Homodimer.</text>
</comment>
<evidence type="ECO:0000313" key="10">
    <source>
        <dbReference type="Proteomes" id="UP000201728"/>
    </source>
</evidence>
<dbReference type="InterPro" id="IPR010935">
    <property type="entry name" value="SMC_hinge"/>
</dbReference>
<organism evidence="9 10">
    <name type="scientific">Legionella clemsonensis</name>
    <dbReference type="NCBI Taxonomy" id="1867846"/>
    <lineage>
        <taxon>Bacteria</taxon>
        <taxon>Pseudomonadati</taxon>
        <taxon>Pseudomonadota</taxon>
        <taxon>Gammaproteobacteria</taxon>
        <taxon>Legionellales</taxon>
        <taxon>Legionellaceae</taxon>
        <taxon>Legionella</taxon>
    </lineage>
</organism>
<evidence type="ECO:0000256" key="3">
    <source>
        <dbReference type="ARBA" id="ARBA00022840"/>
    </source>
</evidence>
<proteinExistence type="inferred from homology"/>
<evidence type="ECO:0000259" key="8">
    <source>
        <dbReference type="Pfam" id="PF06470"/>
    </source>
</evidence>
<comment type="subcellular location">
    <subcellularLocation>
        <location evidence="6">Cytoplasm</location>
    </subcellularLocation>
</comment>
<evidence type="ECO:0000256" key="4">
    <source>
        <dbReference type="ARBA" id="ARBA00023054"/>
    </source>
</evidence>
<keyword evidence="4 6" id="KW-0175">Coiled coil</keyword>
<comment type="function">
    <text evidence="6">Required for chromosome condensation and partitioning.</text>
</comment>
<evidence type="ECO:0000256" key="2">
    <source>
        <dbReference type="ARBA" id="ARBA00022741"/>
    </source>
</evidence>
<sequence>MQLKELKLAGFKSFVDPTVVPFPSQLVAVVGPNGCGKSNVIDAVRWVMGESSAKNLRGESMTDVIFNGSTHRKAVGQASVELIFDNSLGRLTGQYGSYQEISVKRVVTRDGESSYYLNGSRCRRRDITDIFLGTGAGAKGYSIIGQGTISRIVEARPEELRAYLEEAAGVSKYKERRRETLLRINHTRENLARVADIRDELEKQLQRLERQAKAAERYKMLKAEERLYRAEILAFKWQSLTEEQTKKQTLIKQLMADYEKHQTNVTEAFKHGTLLREKIQDDNEIFQQVQANFYQLSTDIARLEETIQQNQREKQRLRADQQQNQVDWQAVNNQIQHDKELLQQSEQWVKTLLDKEQALQAEFNEKQQALLEAQAQQTASNARVQSIQAELNKALREMQVEQVRLQHIAEQRQQVLTRLEKITEEQQVNDINTLTEELKAHKESITTLAALVQHREHVYQQISAELAGCREQFLETETFVLKTQDDIYSLATQQATVSATQQAALGRAQTASNLELWKENSRLVEKLTVEKEWQYACEMVLGDNLQAIVLDSIEALWPTLKDIPAKSAIFLTPKADHSLTKRYPCLSDKVTGPIPQGLFSLDTIYAAANLDEALSWLPNLLDTESVITPDGYWLTKTWVKIAVPSTQQEQNGLLLRQEELLTLNESLALAQTTLSNLKNKRDQLHQQLKEYELHLEMAKQDLSHARDDYKTCEAEITNKERSLQQAETRRNLLIIEQEELAARLEELASEKEDAESSLSLATEAVKSYEEEQKIITAQKGAEEEIVLHYRDAVDEARAALHQNQLVYDRETIKIQQLEENIKRDQRRLATLKERMEILAARLMALETPETQFEETLQEKILQHRELEMQLMVCRENLNALTKELDSFETLLRTEEKNAQVIQEQMQQEQMQEQVLSVRASDIIESLTELDVQLKELIANLPPGMSQALREQMLNEVVEKIKRLGAINLAAIEEYDCESQRKQHLDEQYQDLNEALATLEAAIEKMDKETQQRFKATFDEVNTAFQSLFPRLFGGGRAMLELTCDNLLEAGILVMAQPPGKRNSTIHLLSGGEKAMTAVALVFAIFQLNPSPFCMLDEVDAPLDDVNVGRFCTLVKEMSQFVQFLFITHNKVTMELADHLIGVTMREPGVSRVVAVDVEQALSMSSS</sequence>
<dbReference type="GO" id="GO:0005694">
    <property type="term" value="C:chromosome"/>
    <property type="evidence" value="ECO:0007669"/>
    <property type="project" value="InterPro"/>
</dbReference>
<feature type="binding site" evidence="6">
    <location>
        <begin position="32"/>
        <end position="39"/>
    </location>
    <ligand>
        <name>ATP</name>
        <dbReference type="ChEBI" id="CHEBI:30616"/>
    </ligand>
</feature>
<evidence type="ECO:0000313" key="9">
    <source>
        <dbReference type="EMBL" id="ASQ44935.1"/>
    </source>
</evidence>
<dbReference type="AlphaFoldDB" id="A0A222NZF2"/>
<dbReference type="GO" id="GO:0005524">
    <property type="term" value="F:ATP binding"/>
    <property type="evidence" value="ECO:0007669"/>
    <property type="project" value="UniProtKB-UniRule"/>
</dbReference>
<dbReference type="GO" id="GO:0003677">
    <property type="term" value="F:DNA binding"/>
    <property type="evidence" value="ECO:0007669"/>
    <property type="project" value="UniProtKB-UniRule"/>
</dbReference>
<dbReference type="GO" id="GO:0005737">
    <property type="term" value="C:cytoplasm"/>
    <property type="evidence" value="ECO:0007669"/>
    <property type="project" value="UniProtKB-SubCell"/>
</dbReference>
<dbReference type="RefSeq" id="WP_094090050.1">
    <property type="nucleotide sequence ID" value="NZ_CP016397.1"/>
</dbReference>
<dbReference type="GO" id="GO:0030261">
    <property type="term" value="P:chromosome condensation"/>
    <property type="evidence" value="ECO:0007669"/>
    <property type="project" value="InterPro"/>
</dbReference>
<keyword evidence="1 6" id="KW-0963">Cytoplasm</keyword>
<feature type="coiled-coil region" evidence="6">
    <location>
        <begin position="807"/>
        <end position="911"/>
    </location>
</feature>
<dbReference type="Proteomes" id="UP000201728">
    <property type="component" value="Chromosome"/>
</dbReference>
<comment type="similarity">
    <text evidence="6">Belongs to the SMC family.</text>
</comment>
<dbReference type="InterPro" id="IPR003395">
    <property type="entry name" value="RecF/RecN/SMC_N"/>
</dbReference>
<feature type="domain" description="RecF/RecN/SMC N-terminal" evidence="7">
    <location>
        <begin position="3"/>
        <end position="1150"/>
    </location>
</feature>
<dbReference type="Pfam" id="PF02463">
    <property type="entry name" value="SMC_N"/>
    <property type="match status" value="1"/>
</dbReference>